<comment type="caution">
    <text evidence="3">The sequence shown here is derived from an EMBL/GenBank/DDBJ whole genome shotgun (WGS) entry which is preliminary data.</text>
</comment>
<organism evidence="3 4">
    <name type="scientific">Novipirellula galeiformis</name>
    <dbReference type="NCBI Taxonomy" id="2528004"/>
    <lineage>
        <taxon>Bacteria</taxon>
        <taxon>Pseudomonadati</taxon>
        <taxon>Planctomycetota</taxon>
        <taxon>Planctomycetia</taxon>
        <taxon>Pirellulales</taxon>
        <taxon>Pirellulaceae</taxon>
        <taxon>Novipirellula</taxon>
    </lineage>
</organism>
<dbReference type="EMBL" id="SJPT01000002">
    <property type="protein sequence ID" value="TWU25279.1"/>
    <property type="molecule type" value="Genomic_DNA"/>
</dbReference>
<dbReference type="InterPro" id="IPR029030">
    <property type="entry name" value="Caspase-like_dom_sf"/>
</dbReference>
<dbReference type="SUPFAM" id="SSF52129">
    <property type="entry name" value="Caspase-like"/>
    <property type="match status" value="1"/>
</dbReference>
<evidence type="ECO:0000313" key="3">
    <source>
        <dbReference type="EMBL" id="TWU25279.1"/>
    </source>
</evidence>
<evidence type="ECO:0000259" key="2">
    <source>
        <dbReference type="Pfam" id="PF00656"/>
    </source>
</evidence>
<dbReference type="GO" id="GO:0006508">
    <property type="term" value="P:proteolysis"/>
    <property type="evidence" value="ECO:0007669"/>
    <property type="project" value="InterPro"/>
</dbReference>
<evidence type="ECO:0000313" key="4">
    <source>
        <dbReference type="Proteomes" id="UP000316304"/>
    </source>
</evidence>
<proteinExistence type="predicted"/>
<feature type="domain" description="Peptidase C14 caspase" evidence="2">
    <location>
        <begin position="28"/>
        <end position="261"/>
    </location>
</feature>
<accession>A0A5C6CR04</accession>
<dbReference type="OrthoDB" id="1491023at2"/>
<dbReference type="PANTHER" id="PTHR48104">
    <property type="entry name" value="METACASPASE-4"/>
    <property type="match status" value="1"/>
</dbReference>
<keyword evidence="4" id="KW-1185">Reference proteome</keyword>
<reference evidence="3 4" key="1">
    <citation type="submission" date="2019-02" db="EMBL/GenBank/DDBJ databases">
        <title>Deep-cultivation of Planctomycetes and their phenomic and genomic characterization uncovers novel biology.</title>
        <authorList>
            <person name="Wiegand S."/>
            <person name="Jogler M."/>
            <person name="Boedeker C."/>
            <person name="Pinto D."/>
            <person name="Vollmers J."/>
            <person name="Rivas-Marin E."/>
            <person name="Kohn T."/>
            <person name="Peeters S.H."/>
            <person name="Heuer A."/>
            <person name="Rast P."/>
            <person name="Oberbeckmann S."/>
            <person name="Bunk B."/>
            <person name="Jeske O."/>
            <person name="Meyerdierks A."/>
            <person name="Storesund J.E."/>
            <person name="Kallscheuer N."/>
            <person name="Luecker S."/>
            <person name="Lage O.M."/>
            <person name="Pohl T."/>
            <person name="Merkel B.J."/>
            <person name="Hornburger P."/>
            <person name="Mueller R.-W."/>
            <person name="Bruemmer F."/>
            <person name="Labrenz M."/>
            <person name="Spormann A.M."/>
            <person name="Op Den Camp H."/>
            <person name="Overmann J."/>
            <person name="Amann R."/>
            <person name="Jetten M.S.M."/>
            <person name="Mascher T."/>
            <person name="Medema M.H."/>
            <person name="Devos D.P."/>
            <person name="Kaster A.-K."/>
            <person name="Ovreas L."/>
            <person name="Rohde M."/>
            <person name="Galperin M.Y."/>
            <person name="Jogler C."/>
        </authorList>
    </citation>
    <scope>NUCLEOTIDE SEQUENCE [LARGE SCALE GENOMIC DNA]</scope>
    <source>
        <strain evidence="3 4">Pla52o</strain>
    </source>
</reference>
<dbReference type="InterPro" id="IPR050452">
    <property type="entry name" value="Metacaspase"/>
</dbReference>
<feature type="chain" id="PRO_5023072964" evidence="1">
    <location>
        <begin position="24"/>
        <end position="724"/>
    </location>
</feature>
<sequence precursor="true">MLSPKILVIAIALFLGSTTVTSAAGPAQFALLVGAGEYRHLPKSNQLGGTTNDVRLMRELLQSRFGFQAGDIQTLEGDSATGDGIRSAFERIIQALQELPDENKPAQVVFHFSGHGGQLPDQESEGRDETDGLDETLVPTDATMVGGEEDIRDDELNRLAHMICDQGQANLWIVLDCCHSGTGTRGVQKMGVPGLVGYRALRRDVKPTTTPMAPIVNTLPEGAVALYACRDHELAPEYFDGQLRYGLLTRFLTGVLQDSPEGSRISYTGLRDAIAARYRQDRQIGASAPVPQVEGNAKLLDAGVLGSGLIPSPRYWKVDAASSSPTLVAGAFHGIAKNAIYRLHESPEQIGNSMNEHTESETGFARTTKVEAATSSLEFVRWDGKKWQPSQWPKNLKRAYATLDSRGDNDFGLRVLVREVVESNRERTLNLESLSPPLQTIFVKNDGQQRTDDWLSLVEAPYEADVIVKIAGDQMAAFNAAGHCSWHADDQPHEGNALFGGWGPIDLRDDNAAEQSLHLLRRIAKARNLLRVAAHGDSGGIRPIRIGIELLAHDQNNSEAAPESWPNSTPGKLPGAYAMRSGDCYKYRIRNDGNEPVYVSVLHLNSDMGIEQVFPYQAGSEIEGADDTQIRPGESRIEGPFQCNGIGASSFGQRYTVVLATAKPNSFYMLVQPSLPKVRTFGEADSLSDILMSGAYFKTRSRRRPVKLFDNSWGSAIVQWVVQP</sequence>
<dbReference type="GO" id="GO:0005737">
    <property type="term" value="C:cytoplasm"/>
    <property type="evidence" value="ECO:0007669"/>
    <property type="project" value="TreeGrafter"/>
</dbReference>
<dbReference type="Gene3D" id="3.40.50.1460">
    <property type="match status" value="1"/>
</dbReference>
<dbReference type="PANTHER" id="PTHR48104:SF30">
    <property type="entry name" value="METACASPASE-1"/>
    <property type="match status" value="1"/>
</dbReference>
<feature type="signal peptide" evidence="1">
    <location>
        <begin position="1"/>
        <end position="23"/>
    </location>
</feature>
<dbReference type="Pfam" id="PF00656">
    <property type="entry name" value="Peptidase_C14"/>
    <property type="match status" value="1"/>
</dbReference>
<dbReference type="InterPro" id="IPR011600">
    <property type="entry name" value="Pept_C14_caspase"/>
</dbReference>
<gene>
    <name evidence="3" type="ORF">Pla52o_15770</name>
</gene>
<dbReference type="RefSeq" id="WP_146593928.1">
    <property type="nucleotide sequence ID" value="NZ_SJPT01000002.1"/>
</dbReference>
<keyword evidence="1" id="KW-0732">Signal</keyword>
<protein>
    <submittedName>
        <fullName evidence="3">Caspase domain protein</fullName>
    </submittedName>
</protein>
<name>A0A5C6CR04_9BACT</name>
<dbReference type="GO" id="GO:0004197">
    <property type="term" value="F:cysteine-type endopeptidase activity"/>
    <property type="evidence" value="ECO:0007669"/>
    <property type="project" value="InterPro"/>
</dbReference>
<evidence type="ECO:0000256" key="1">
    <source>
        <dbReference type="SAM" id="SignalP"/>
    </source>
</evidence>
<dbReference type="Proteomes" id="UP000316304">
    <property type="component" value="Unassembled WGS sequence"/>
</dbReference>
<dbReference type="AlphaFoldDB" id="A0A5C6CR04"/>